<protein>
    <submittedName>
        <fullName evidence="2">DUF3347 domain-containing protein</fullName>
    </submittedName>
</protein>
<dbReference type="AlphaFoldDB" id="A0A5B8UE33"/>
<gene>
    <name evidence="2" type="ORF">FSB75_02225</name>
</gene>
<dbReference type="InterPro" id="IPR021782">
    <property type="entry name" value="DUF3347"/>
</dbReference>
<dbReference type="KEGG" id="fgg:FSB75_02225"/>
<proteinExistence type="predicted"/>
<accession>A0A5B8UE33</accession>
<feature type="domain" description="DUF3347" evidence="1">
    <location>
        <begin position="54"/>
        <end position="144"/>
    </location>
</feature>
<keyword evidence="3" id="KW-1185">Reference proteome</keyword>
<dbReference type="EMBL" id="CP042433">
    <property type="protein sequence ID" value="QEC54763.1"/>
    <property type="molecule type" value="Genomic_DNA"/>
</dbReference>
<dbReference type="Pfam" id="PF11827">
    <property type="entry name" value="DUF3347"/>
    <property type="match status" value="1"/>
</dbReference>
<evidence type="ECO:0000313" key="2">
    <source>
        <dbReference type="EMBL" id="QEC54763.1"/>
    </source>
</evidence>
<evidence type="ECO:0000313" key="3">
    <source>
        <dbReference type="Proteomes" id="UP000321204"/>
    </source>
</evidence>
<evidence type="ECO:0000259" key="1">
    <source>
        <dbReference type="Pfam" id="PF11827"/>
    </source>
</evidence>
<organism evidence="2 3">
    <name type="scientific">Flavisolibacter ginsenosidimutans</name>
    <dbReference type="NCBI Taxonomy" id="661481"/>
    <lineage>
        <taxon>Bacteria</taxon>
        <taxon>Pseudomonadati</taxon>
        <taxon>Bacteroidota</taxon>
        <taxon>Chitinophagia</taxon>
        <taxon>Chitinophagales</taxon>
        <taxon>Chitinophagaceae</taxon>
        <taxon>Flavisolibacter</taxon>
    </lineage>
</organism>
<dbReference type="Proteomes" id="UP000321204">
    <property type="component" value="Chromosome"/>
</dbReference>
<reference evidence="2 3" key="1">
    <citation type="journal article" date="2015" name="Int. J. Syst. Evol. Microbiol.">
        <title>Flavisolibacter ginsenosidimutans sp. nov., with ginsenoside-converting activity isolated from soil used for cultivating ginseng.</title>
        <authorList>
            <person name="Zhao Y."/>
            <person name="Liu Q."/>
            <person name="Kang M.S."/>
            <person name="Jin F."/>
            <person name="Yu H."/>
            <person name="Im W.T."/>
        </authorList>
    </citation>
    <scope>NUCLEOTIDE SEQUENCE [LARGE SCALE GENOMIC DNA]</scope>
    <source>
        <strain evidence="2 3">Gsoil 636</strain>
    </source>
</reference>
<sequence>MRPVIIFLVLAGAGIIAWLLVVRPKNTRHDAPSQEALTVSKHTDSFNNAVATTLNDYGKLTEQFVNWDSAGVAATAQTLTKDLDNVKLDELKKDTSGIYETAQAFVDNAKGELQTIASEKAIRPQREAFNNLTDNLHQLLNTVRYDREKLYLQECPMAFDDTKPGQWISKKEEIRNPYMGLHHPTYGKGMITCGETKQTIDHTGKE</sequence>
<dbReference type="OrthoDB" id="5513217at2"/>
<name>A0A5B8UE33_9BACT</name>
<dbReference type="RefSeq" id="WP_146782090.1">
    <property type="nucleotide sequence ID" value="NZ_BAABIO010000006.1"/>
</dbReference>